<keyword evidence="2" id="KW-0548">Nucleotidyltransferase</keyword>
<sequence>MAFSHALAAALGKVAAMPTSIEAWVKLLLLPRCTLRIFRPSNNQERRSGNRKSLQCHSIQRSLAAWGGDGFSELILSLFAEPLRVVTGKDELAVESDSSAVPTLGVKLLGGAVSRDAGFISRLLRGCGTNELPPSLRDPAPFAPSLHGASPPPMLGRSRFILNNGLRKADSLWWVCGGPFFGDFTWRLQRSIPIHSKIKFN</sequence>
<feature type="signal peptide" evidence="1">
    <location>
        <begin position="1"/>
        <end position="16"/>
    </location>
</feature>
<dbReference type="OrthoDB" id="1704390at2759"/>
<evidence type="ECO:0000313" key="3">
    <source>
        <dbReference type="Proteomes" id="UP000245207"/>
    </source>
</evidence>
<protein>
    <submittedName>
        <fullName evidence="2">Reverse transcriptase domain-containing protein</fullName>
    </submittedName>
</protein>
<dbReference type="GO" id="GO:0003964">
    <property type="term" value="F:RNA-directed DNA polymerase activity"/>
    <property type="evidence" value="ECO:0007669"/>
    <property type="project" value="UniProtKB-KW"/>
</dbReference>
<dbReference type="EMBL" id="PKPP01004637">
    <property type="protein sequence ID" value="PWA63454.1"/>
    <property type="molecule type" value="Genomic_DNA"/>
</dbReference>
<keyword evidence="1" id="KW-0732">Signal</keyword>
<dbReference type="AlphaFoldDB" id="A0A2U1MQG5"/>
<keyword evidence="3" id="KW-1185">Reference proteome</keyword>
<feature type="chain" id="PRO_5015452848" evidence="1">
    <location>
        <begin position="17"/>
        <end position="201"/>
    </location>
</feature>
<evidence type="ECO:0000313" key="2">
    <source>
        <dbReference type="EMBL" id="PWA63454.1"/>
    </source>
</evidence>
<organism evidence="2 3">
    <name type="scientific">Artemisia annua</name>
    <name type="common">Sweet wormwood</name>
    <dbReference type="NCBI Taxonomy" id="35608"/>
    <lineage>
        <taxon>Eukaryota</taxon>
        <taxon>Viridiplantae</taxon>
        <taxon>Streptophyta</taxon>
        <taxon>Embryophyta</taxon>
        <taxon>Tracheophyta</taxon>
        <taxon>Spermatophyta</taxon>
        <taxon>Magnoliopsida</taxon>
        <taxon>eudicotyledons</taxon>
        <taxon>Gunneridae</taxon>
        <taxon>Pentapetalae</taxon>
        <taxon>asterids</taxon>
        <taxon>campanulids</taxon>
        <taxon>Asterales</taxon>
        <taxon>Asteraceae</taxon>
        <taxon>Asteroideae</taxon>
        <taxon>Anthemideae</taxon>
        <taxon>Artemisiinae</taxon>
        <taxon>Artemisia</taxon>
    </lineage>
</organism>
<comment type="caution">
    <text evidence="2">The sequence shown here is derived from an EMBL/GenBank/DDBJ whole genome shotgun (WGS) entry which is preliminary data.</text>
</comment>
<keyword evidence="2" id="KW-0695">RNA-directed DNA polymerase</keyword>
<accession>A0A2U1MQG5</accession>
<gene>
    <name evidence="2" type="ORF">CTI12_AA353830</name>
</gene>
<proteinExistence type="predicted"/>
<keyword evidence="2" id="KW-0808">Transferase</keyword>
<name>A0A2U1MQG5_ARTAN</name>
<reference evidence="2 3" key="1">
    <citation type="journal article" date="2018" name="Mol. Plant">
        <title>The genome of Artemisia annua provides insight into the evolution of Asteraceae family and artemisinin biosynthesis.</title>
        <authorList>
            <person name="Shen Q."/>
            <person name="Zhang L."/>
            <person name="Liao Z."/>
            <person name="Wang S."/>
            <person name="Yan T."/>
            <person name="Shi P."/>
            <person name="Liu M."/>
            <person name="Fu X."/>
            <person name="Pan Q."/>
            <person name="Wang Y."/>
            <person name="Lv Z."/>
            <person name="Lu X."/>
            <person name="Zhang F."/>
            <person name="Jiang W."/>
            <person name="Ma Y."/>
            <person name="Chen M."/>
            <person name="Hao X."/>
            <person name="Li L."/>
            <person name="Tang Y."/>
            <person name="Lv G."/>
            <person name="Zhou Y."/>
            <person name="Sun X."/>
            <person name="Brodelius P.E."/>
            <person name="Rose J.K.C."/>
            <person name="Tang K."/>
        </authorList>
    </citation>
    <scope>NUCLEOTIDE SEQUENCE [LARGE SCALE GENOMIC DNA]</scope>
    <source>
        <strain evidence="3">cv. Huhao1</strain>
        <tissue evidence="2">Leaf</tissue>
    </source>
</reference>
<dbReference type="Proteomes" id="UP000245207">
    <property type="component" value="Unassembled WGS sequence"/>
</dbReference>
<evidence type="ECO:0000256" key="1">
    <source>
        <dbReference type="SAM" id="SignalP"/>
    </source>
</evidence>